<dbReference type="Proteomes" id="UP000253741">
    <property type="component" value="Unassembled WGS sequence"/>
</dbReference>
<dbReference type="EMBL" id="QQNA01000079">
    <property type="protein sequence ID" value="RDG38043.1"/>
    <property type="molecule type" value="Genomic_DNA"/>
</dbReference>
<evidence type="ECO:0000313" key="1">
    <source>
        <dbReference type="EMBL" id="RDG38043.1"/>
    </source>
</evidence>
<dbReference type="AlphaFoldDB" id="A0A370BE03"/>
<name>A0A370BE03_9ACTN</name>
<comment type="caution">
    <text evidence="1">The sequence shown here is derived from an EMBL/GenBank/DDBJ whole genome shotgun (WGS) entry which is preliminary data.</text>
</comment>
<accession>A0A370BE03</accession>
<dbReference type="RefSeq" id="WP_114623661.1">
    <property type="nucleotide sequence ID" value="NZ_QQNA01000079.1"/>
</dbReference>
<proteinExistence type="predicted"/>
<gene>
    <name evidence="1" type="ORF">DVH02_11410</name>
</gene>
<keyword evidence="2" id="KW-1185">Reference proteome</keyword>
<reference evidence="1 2" key="1">
    <citation type="submission" date="2018-07" db="EMBL/GenBank/DDBJ databases">
        <title>Streptomyces species from bats.</title>
        <authorList>
            <person name="Dunlap C."/>
        </authorList>
    </citation>
    <scope>NUCLEOTIDE SEQUENCE [LARGE SCALE GENOMIC DNA]</scope>
    <source>
        <strain evidence="1 2">AC230</strain>
    </source>
</reference>
<organism evidence="1 2">
    <name type="scientific">Streptomyces corynorhini</name>
    <dbReference type="NCBI Taxonomy" id="2282652"/>
    <lineage>
        <taxon>Bacteria</taxon>
        <taxon>Bacillati</taxon>
        <taxon>Actinomycetota</taxon>
        <taxon>Actinomycetes</taxon>
        <taxon>Kitasatosporales</taxon>
        <taxon>Streptomycetaceae</taxon>
        <taxon>Streptomyces</taxon>
    </lineage>
</organism>
<protein>
    <recommendedName>
        <fullName evidence="3">Aminoglycoside phosphotransferase domain-containing protein</fullName>
    </recommendedName>
</protein>
<evidence type="ECO:0000313" key="2">
    <source>
        <dbReference type="Proteomes" id="UP000253741"/>
    </source>
</evidence>
<dbReference type="OrthoDB" id="3997787at2"/>
<sequence>MTLTTSENTAVSAALLQAASQRAIVRAAEDLWSDKQVVVGHQCPSVTSYVCRVTVDGEELIAKYSWLGISLVSLLRGAGGTWEEVQEAQRAYVQSTELLTARESQNLVFLRTLGRPRVCETAGLYGGVLFSRTVAGTSLADELMVRPWETSALLDAALVPLDELHGPAGAVCLRGAAPIGERSVTDVFRRKFNGLSSRSYLRALGRDLGLPERERQEIVGLVQNTVGRLLRMSGAISSRQDTAVFGDLKPKHVYIDGPHLTYIDPAVRWAAGPRPDLAKLTGRTLLLALGHPDPRAGQQIVRGAASVLARHAAALPEHERTRRLREVMVLWLMDTVSILSTCLSAPVGLPLAPHQQALVAQARTVAGIVDRVSALLIGSMAGPRLLDAVFSEVEHTAGSAR</sequence>
<evidence type="ECO:0008006" key="3">
    <source>
        <dbReference type="Google" id="ProtNLM"/>
    </source>
</evidence>